<organism evidence="1 2">
    <name type="scientific">Prunus dulcis</name>
    <name type="common">Almond</name>
    <name type="synonym">Amygdalus dulcis</name>
    <dbReference type="NCBI Taxonomy" id="3755"/>
    <lineage>
        <taxon>Eukaryota</taxon>
        <taxon>Viridiplantae</taxon>
        <taxon>Streptophyta</taxon>
        <taxon>Embryophyta</taxon>
        <taxon>Tracheophyta</taxon>
        <taxon>Spermatophyta</taxon>
        <taxon>Magnoliopsida</taxon>
        <taxon>eudicotyledons</taxon>
        <taxon>Gunneridae</taxon>
        <taxon>Pentapetalae</taxon>
        <taxon>rosids</taxon>
        <taxon>fabids</taxon>
        <taxon>Rosales</taxon>
        <taxon>Rosaceae</taxon>
        <taxon>Amygdaloideae</taxon>
        <taxon>Amygdaleae</taxon>
        <taxon>Prunus</taxon>
    </lineage>
</organism>
<evidence type="ECO:0000313" key="1">
    <source>
        <dbReference type="EMBL" id="KAI5344669.1"/>
    </source>
</evidence>
<comment type="caution">
    <text evidence="1">The sequence shown here is derived from an EMBL/GenBank/DDBJ whole genome shotgun (WGS) entry which is preliminary data.</text>
</comment>
<dbReference type="PANTHER" id="PTHR47150:SF5">
    <property type="entry name" value="OS07G0546750 PROTEIN"/>
    <property type="match status" value="1"/>
</dbReference>
<proteinExistence type="predicted"/>
<dbReference type="PANTHER" id="PTHR47150">
    <property type="entry name" value="OS12G0169200 PROTEIN"/>
    <property type="match status" value="1"/>
</dbReference>
<accession>A0AAD4WJT5</accession>
<gene>
    <name evidence="1" type="ORF">L3X38_012546</name>
</gene>
<protein>
    <submittedName>
        <fullName evidence="1">Uncharacterized protein</fullName>
    </submittedName>
</protein>
<keyword evidence="2" id="KW-1185">Reference proteome</keyword>
<dbReference type="InterPro" id="IPR006912">
    <property type="entry name" value="Harbinger_derived_prot"/>
</dbReference>
<sequence>MTKSIPRAEANGHFRMFAYRCSADFTNEYCRLGESTALECLRKFCSFIEAVYGQWYLHSPNLADLYKLLHKASCRGLLGMLGSLNCMHWEWKNYLNAWAGQFTDYKHKPTIVLEAVASYDTWIWHAFFGVAGSNNDINVLARSL</sequence>
<dbReference type="Pfam" id="PF04827">
    <property type="entry name" value="Plant_tran"/>
    <property type="match status" value="1"/>
</dbReference>
<name>A0AAD4WJT5_PRUDU</name>
<dbReference type="EMBL" id="JAJFAZ020000002">
    <property type="protein sequence ID" value="KAI5344669.1"/>
    <property type="molecule type" value="Genomic_DNA"/>
</dbReference>
<dbReference type="Proteomes" id="UP001054821">
    <property type="component" value="Chromosome 2"/>
</dbReference>
<evidence type="ECO:0000313" key="2">
    <source>
        <dbReference type="Proteomes" id="UP001054821"/>
    </source>
</evidence>
<reference evidence="1 2" key="1">
    <citation type="journal article" date="2022" name="G3 (Bethesda)">
        <title>Whole-genome sequence and methylome profiling of the almond [Prunus dulcis (Mill.) D.A. Webb] cultivar 'Nonpareil'.</title>
        <authorList>
            <person name="D'Amico-Willman K.M."/>
            <person name="Ouma W.Z."/>
            <person name="Meulia T."/>
            <person name="Sideli G.M."/>
            <person name="Gradziel T.M."/>
            <person name="Fresnedo-Ramirez J."/>
        </authorList>
    </citation>
    <scope>NUCLEOTIDE SEQUENCE [LARGE SCALE GENOMIC DNA]</scope>
    <source>
        <strain evidence="1">Clone GOH B32 T37-40</strain>
    </source>
</reference>
<dbReference type="AlphaFoldDB" id="A0AAD4WJT5"/>